<evidence type="ECO:0008006" key="3">
    <source>
        <dbReference type="Google" id="ProtNLM"/>
    </source>
</evidence>
<gene>
    <name evidence="1" type="ORF">BDZ94DRAFT_1171582</name>
</gene>
<keyword evidence="2" id="KW-1185">Reference proteome</keyword>
<evidence type="ECO:0000313" key="1">
    <source>
        <dbReference type="EMBL" id="KAF9459464.1"/>
    </source>
</evidence>
<reference evidence="1" key="1">
    <citation type="submission" date="2020-11" db="EMBL/GenBank/DDBJ databases">
        <authorList>
            <consortium name="DOE Joint Genome Institute"/>
            <person name="Ahrendt S."/>
            <person name="Riley R."/>
            <person name="Andreopoulos W."/>
            <person name="Labutti K."/>
            <person name="Pangilinan J."/>
            <person name="Ruiz-Duenas F.J."/>
            <person name="Barrasa J.M."/>
            <person name="Sanchez-Garcia M."/>
            <person name="Camarero S."/>
            <person name="Miyauchi S."/>
            <person name="Serrano A."/>
            <person name="Linde D."/>
            <person name="Babiker R."/>
            <person name="Drula E."/>
            <person name="Ayuso-Fernandez I."/>
            <person name="Pacheco R."/>
            <person name="Padilla G."/>
            <person name="Ferreira P."/>
            <person name="Barriuso J."/>
            <person name="Kellner H."/>
            <person name="Castanera R."/>
            <person name="Alfaro M."/>
            <person name="Ramirez L."/>
            <person name="Pisabarro A.G."/>
            <person name="Kuo A."/>
            <person name="Tritt A."/>
            <person name="Lipzen A."/>
            <person name="He G."/>
            <person name="Yan M."/>
            <person name="Ng V."/>
            <person name="Cullen D."/>
            <person name="Martin F."/>
            <person name="Rosso M.-N."/>
            <person name="Henrissat B."/>
            <person name="Hibbett D."/>
            <person name="Martinez A.T."/>
            <person name="Grigoriev I.V."/>
        </authorList>
    </citation>
    <scope>NUCLEOTIDE SEQUENCE</scope>
    <source>
        <strain evidence="1">CBS 247.69</strain>
    </source>
</reference>
<dbReference type="AlphaFoldDB" id="A0A9P5XZC9"/>
<organism evidence="1 2">
    <name type="scientific">Collybia nuda</name>
    <dbReference type="NCBI Taxonomy" id="64659"/>
    <lineage>
        <taxon>Eukaryota</taxon>
        <taxon>Fungi</taxon>
        <taxon>Dikarya</taxon>
        <taxon>Basidiomycota</taxon>
        <taxon>Agaricomycotina</taxon>
        <taxon>Agaricomycetes</taxon>
        <taxon>Agaricomycetidae</taxon>
        <taxon>Agaricales</taxon>
        <taxon>Tricholomatineae</taxon>
        <taxon>Clitocybaceae</taxon>
        <taxon>Collybia</taxon>
    </lineage>
</organism>
<evidence type="ECO:0000313" key="2">
    <source>
        <dbReference type="Proteomes" id="UP000807353"/>
    </source>
</evidence>
<protein>
    <recommendedName>
        <fullName evidence="3">BTB domain-containing protein</fullName>
    </recommendedName>
</protein>
<proteinExistence type="predicted"/>
<dbReference type="EMBL" id="MU150316">
    <property type="protein sequence ID" value="KAF9459464.1"/>
    <property type="molecule type" value="Genomic_DNA"/>
</dbReference>
<name>A0A9P5XZC9_9AGAR</name>
<dbReference type="OrthoDB" id="3335429at2759"/>
<dbReference type="Proteomes" id="UP000807353">
    <property type="component" value="Unassembled WGS sequence"/>
</dbReference>
<comment type="caution">
    <text evidence="1">The sequence shown here is derived from an EMBL/GenBank/DDBJ whole genome shotgun (WGS) entry which is preliminary data.</text>
</comment>
<accession>A0A9P5XZC9</accession>
<sequence length="301" mass="33592">MAEWSSFHCDNPDFVVKSVPDNITFAVNRNLLGTSEIFRDMFSCCDTELSNGERAATENQVDLHEPAGVVIALLRLLHHPPAPPTVERCIDESEETQLSSQSPKIRRYDPTTVIPLPILLSLLYGLVDKYALPASTAESLNGHLLAHAPTYPLRVYGFATIQGLDRIASEASQYMLPLGSYRLDEVQNIPTVDAYHKLVRLQDLRVKALRKLVLGEDIFPHGYGACRHHHQITAARWDEKRKSLAVEIDTVTDVAGEMATLMDDLPSGCDVCLKAYMAAVKMLAYKSRKIIRRIDQLPAEV</sequence>